<dbReference type="Proteomes" id="UP000008635">
    <property type="component" value="Chromosome"/>
</dbReference>
<accession>E8UB70</accession>
<keyword evidence="1" id="KW-0732">Signal</keyword>
<proteinExistence type="predicted"/>
<dbReference type="InterPro" id="IPR036444">
    <property type="entry name" value="PLipase_A2_dom_sf"/>
</dbReference>
<dbReference type="GO" id="GO:0050482">
    <property type="term" value="P:arachidonate secretion"/>
    <property type="evidence" value="ECO:0007669"/>
    <property type="project" value="InterPro"/>
</dbReference>
<sequence precursor="true">MHTRRTLLTTLALSGLAHADLNPNNTPDTPFEATAYSNGCGGDTGIGAISSLVNYFADTQSYVDSWTNALAPTRGVNFRPACDLHDAGYAGGIVYDRINGGVIDFRSWSRLQVDEKFRNDLQTLCRQQVPTPSYKWYQPGTQGVAREKCLNRGFGLTSWGALSYFDIVRSVGAPFFDADPFTPGTQSSGPRANN</sequence>
<keyword evidence="3" id="KW-1185">Reference proteome</keyword>
<feature type="signal peptide" evidence="1">
    <location>
        <begin position="1"/>
        <end position="19"/>
    </location>
</feature>
<dbReference type="HOGENOM" id="CLU_1400486_0_0_0"/>
<name>E8UB70_DEIML</name>
<dbReference type="GO" id="GO:0004623">
    <property type="term" value="F:phospholipase A2 activity"/>
    <property type="evidence" value="ECO:0007669"/>
    <property type="project" value="InterPro"/>
</dbReference>
<dbReference type="EMBL" id="CP002454">
    <property type="protein sequence ID" value="ADV68309.1"/>
    <property type="molecule type" value="Genomic_DNA"/>
</dbReference>
<organism evidence="2 3">
    <name type="scientific">Deinococcus maricopensis (strain DSM 21211 / LMG 22137 / NRRL B-23946 / LB-34)</name>
    <dbReference type="NCBI Taxonomy" id="709986"/>
    <lineage>
        <taxon>Bacteria</taxon>
        <taxon>Thermotogati</taxon>
        <taxon>Deinococcota</taxon>
        <taxon>Deinococci</taxon>
        <taxon>Deinococcales</taxon>
        <taxon>Deinococcaceae</taxon>
        <taxon>Deinococcus</taxon>
    </lineage>
</organism>
<dbReference type="RefSeq" id="WP_013557813.1">
    <property type="nucleotide sequence ID" value="NC_014958.1"/>
</dbReference>
<evidence type="ECO:0000313" key="2">
    <source>
        <dbReference type="EMBL" id="ADV68309.1"/>
    </source>
</evidence>
<dbReference type="KEGG" id="dmr:Deima_2678"/>
<gene>
    <name evidence="2" type="ordered locus">Deima_2678</name>
</gene>
<evidence type="ECO:0008006" key="4">
    <source>
        <dbReference type="Google" id="ProtNLM"/>
    </source>
</evidence>
<reference evidence="2 3" key="1">
    <citation type="journal article" date="2011" name="Stand. Genomic Sci.">
        <title>Complete genome sequence of Deinococcus maricopensis type strain (LB-34).</title>
        <authorList>
            <person name="Pukall R."/>
            <person name="Zeytun A."/>
            <person name="Lucas S."/>
            <person name="Lapidus A."/>
            <person name="Hammon N."/>
            <person name="Deshpande S."/>
            <person name="Nolan M."/>
            <person name="Cheng J.F."/>
            <person name="Pitluck S."/>
            <person name="Liolios K."/>
            <person name="Pagani I."/>
            <person name="Mikhailova N."/>
            <person name="Ivanova N."/>
            <person name="Mavromatis K."/>
            <person name="Pati A."/>
            <person name="Tapia R."/>
            <person name="Han C."/>
            <person name="Goodwin L."/>
            <person name="Chen A."/>
            <person name="Palaniappan K."/>
            <person name="Land M."/>
            <person name="Hauser L."/>
            <person name="Chang Y.J."/>
            <person name="Jeffries C.D."/>
            <person name="Brambilla E.M."/>
            <person name="Rohde M."/>
            <person name="Goker M."/>
            <person name="Detter J.C."/>
            <person name="Woyke T."/>
            <person name="Bristow J."/>
            <person name="Eisen J.A."/>
            <person name="Markowitz V."/>
            <person name="Hugenholtz P."/>
            <person name="Kyrpides N.C."/>
            <person name="Klenk H.P."/>
        </authorList>
    </citation>
    <scope>NUCLEOTIDE SEQUENCE [LARGE SCALE GENOMIC DNA]</scope>
    <source>
        <strain evidence="3">DSM 21211 / LMG 22137 / NRRL B-23946 / LB-34</strain>
    </source>
</reference>
<dbReference type="Gene3D" id="1.20.90.10">
    <property type="entry name" value="Phospholipase A2 domain"/>
    <property type="match status" value="1"/>
</dbReference>
<dbReference type="GO" id="GO:0006644">
    <property type="term" value="P:phospholipid metabolic process"/>
    <property type="evidence" value="ECO:0007669"/>
    <property type="project" value="InterPro"/>
</dbReference>
<feature type="chain" id="PRO_5003232520" description="Phospholipase A2" evidence="1">
    <location>
        <begin position="20"/>
        <end position="194"/>
    </location>
</feature>
<protein>
    <recommendedName>
        <fullName evidence="4">Phospholipase A2</fullName>
    </recommendedName>
</protein>
<dbReference type="SUPFAM" id="SSF48619">
    <property type="entry name" value="Phospholipase A2, PLA2"/>
    <property type="match status" value="1"/>
</dbReference>
<reference evidence="3" key="2">
    <citation type="submission" date="2011-01" db="EMBL/GenBank/DDBJ databases">
        <title>The complete genome of Deinococcus maricopensis DSM 21211.</title>
        <authorList>
            <consortium name="US DOE Joint Genome Institute (JGI-PGF)"/>
            <person name="Lucas S."/>
            <person name="Copeland A."/>
            <person name="Lapidus A."/>
            <person name="Goodwin L."/>
            <person name="Pitluck S."/>
            <person name="Kyrpides N."/>
            <person name="Mavromatis K."/>
            <person name="Pagani I."/>
            <person name="Ivanova N."/>
            <person name="Ovchinnikova G."/>
            <person name="Zeytun A."/>
            <person name="Detter J.C."/>
            <person name="Han C."/>
            <person name="Land M."/>
            <person name="Hauser L."/>
            <person name="Markowitz V."/>
            <person name="Cheng J.-F."/>
            <person name="Hugenholtz P."/>
            <person name="Woyke T."/>
            <person name="Wu D."/>
            <person name="Pukall R."/>
            <person name="Gehrich-Schroeter G."/>
            <person name="Brambilla E."/>
            <person name="Klenk H.-P."/>
            <person name="Eisen J.A."/>
        </authorList>
    </citation>
    <scope>NUCLEOTIDE SEQUENCE [LARGE SCALE GENOMIC DNA]</scope>
    <source>
        <strain evidence="3">DSM 21211 / LMG 22137 / NRRL B-23946 / LB-34</strain>
    </source>
</reference>
<evidence type="ECO:0000256" key="1">
    <source>
        <dbReference type="SAM" id="SignalP"/>
    </source>
</evidence>
<evidence type="ECO:0000313" key="3">
    <source>
        <dbReference type="Proteomes" id="UP000008635"/>
    </source>
</evidence>
<dbReference type="AlphaFoldDB" id="E8UB70"/>